<reference evidence="12" key="1">
    <citation type="submission" date="2017-02" db="EMBL/GenBank/DDBJ databases">
        <authorList>
            <person name="Varghese N."/>
            <person name="Submissions S."/>
        </authorList>
    </citation>
    <scope>NUCLEOTIDE SEQUENCE [LARGE SCALE GENOMIC DNA]</scope>
    <source>
        <strain evidence="12">DSM 15739</strain>
    </source>
</reference>
<keyword evidence="3 5" id="KW-0663">Pyridoxal phosphate</keyword>
<dbReference type="PANTHER" id="PTHR43727">
    <property type="entry name" value="DIAMINOPIMELATE DECARBOXYLASE"/>
    <property type="match status" value="1"/>
</dbReference>
<dbReference type="GO" id="GO:0009089">
    <property type="term" value="P:lysine biosynthetic process via diaminopimelate"/>
    <property type="evidence" value="ECO:0007669"/>
    <property type="project" value="UniProtKB-UniRule"/>
</dbReference>
<keyword evidence="12" id="KW-1185">Reference proteome</keyword>
<dbReference type="PRINTS" id="PR01181">
    <property type="entry name" value="DAPDCRBXLASE"/>
</dbReference>
<dbReference type="PRINTS" id="PR01179">
    <property type="entry name" value="ODADCRBXLASE"/>
</dbReference>
<evidence type="ECO:0000259" key="10">
    <source>
        <dbReference type="Pfam" id="PF02784"/>
    </source>
</evidence>
<dbReference type="GO" id="GO:0008836">
    <property type="term" value="F:diaminopimelate decarboxylase activity"/>
    <property type="evidence" value="ECO:0007669"/>
    <property type="project" value="UniProtKB-UniRule"/>
</dbReference>
<proteinExistence type="inferred from homology"/>
<feature type="active site" description="Proton donor" evidence="7">
    <location>
        <position position="360"/>
    </location>
</feature>
<dbReference type="STRING" id="1121925.SAMN02746011_00518"/>
<protein>
    <recommendedName>
        <fullName evidence="5 6">Diaminopimelate decarboxylase</fullName>
        <shortName evidence="5">DAP decarboxylase</shortName>
        <shortName evidence="5">DAPDC</shortName>
        <ecNumber evidence="5 6">4.1.1.20</ecNumber>
    </recommendedName>
</protein>
<dbReference type="PANTHER" id="PTHR43727:SF2">
    <property type="entry name" value="GROUP IV DECARBOXYLASE"/>
    <property type="match status" value="1"/>
</dbReference>
<dbReference type="FunFam" id="3.20.20.10:FF:000003">
    <property type="entry name" value="Diaminopimelate decarboxylase"/>
    <property type="match status" value="1"/>
</dbReference>
<dbReference type="HAMAP" id="MF_02120">
    <property type="entry name" value="LysA"/>
    <property type="match status" value="1"/>
</dbReference>
<keyword evidence="5" id="KW-0028">Amino-acid biosynthesis</keyword>
<feature type="binding site" evidence="5">
    <location>
        <position position="361"/>
    </location>
    <ligand>
        <name>substrate</name>
    </ligand>
</feature>
<dbReference type="Proteomes" id="UP000189941">
    <property type="component" value="Unassembled WGS sequence"/>
</dbReference>
<evidence type="ECO:0000256" key="2">
    <source>
        <dbReference type="ARBA" id="ARBA00022793"/>
    </source>
</evidence>
<feature type="binding site" evidence="5">
    <location>
        <position position="247"/>
    </location>
    <ligand>
        <name>pyridoxal 5'-phosphate</name>
        <dbReference type="ChEBI" id="CHEBI:597326"/>
    </ligand>
</feature>
<evidence type="ECO:0000256" key="8">
    <source>
        <dbReference type="RuleBase" id="RU003738"/>
    </source>
</evidence>
<evidence type="ECO:0000313" key="11">
    <source>
        <dbReference type="EMBL" id="SJZ36385.1"/>
    </source>
</evidence>
<dbReference type="InterPro" id="IPR022644">
    <property type="entry name" value="De-COase2_N"/>
</dbReference>
<gene>
    <name evidence="5" type="primary">lysA</name>
    <name evidence="11" type="ORF">SAMN02746011_00518</name>
</gene>
<dbReference type="InterPro" id="IPR009006">
    <property type="entry name" value="Ala_racemase/Decarboxylase_C"/>
</dbReference>
<feature type="modified residue" description="N6-(pyridoxal phosphate)lysine" evidence="5 7">
    <location>
        <position position="65"/>
    </location>
</feature>
<keyword evidence="4 5" id="KW-0456">Lyase</keyword>
<dbReference type="InterPro" id="IPR002986">
    <property type="entry name" value="DAP_deCOOHase_LysA"/>
</dbReference>
<comment type="similarity">
    <text evidence="5">Belongs to the Orn/Lys/Arg decarboxylase class-II family. LysA subfamily.</text>
</comment>
<feature type="binding site" evidence="5">
    <location>
        <position position="333"/>
    </location>
    <ligand>
        <name>substrate</name>
    </ligand>
</feature>
<keyword evidence="5 8" id="KW-0457">Lysine biosynthesis</keyword>
<comment type="catalytic activity">
    <reaction evidence="5 8">
        <text>meso-2,6-diaminopimelate + H(+) = L-lysine + CO2</text>
        <dbReference type="Rhea" id="RHEA:15101"/>
        <dbReference type="ChEBI" id="CHEBI:15378"/>
        <dbReference type="ChEBI" id="CHEBI:16526"/>
        <dbReference type="ChEBI" id="CHEBI:32551"/>
        <dbReference type="ChEBI" id="CHEBI:57791"/>
        <dbReference type="EC" id="4.1.1.20"/>
    </reaction>
</comment>
<evidence type="ECO:0000256" key="7">
    <source>
        <dbReference type="PIRSR" id="PIRSR600183-50"/>
    </source>
</evidence>
<dbReference type="Pfam" id="PF00278">
    <property type="entry name" value="Orn_DAP_Arg_deC"/>
    <property type="match status" value="1"/>
</dbReference>
<dbReference type="SUPFAM" id="SSF51419">
    <property type="entry name" value="PLP-binding barrel"/>
    <property type="match status" value="1"/>
</dbReference>
<dbReference type="RefSeq" id="WP_078755348.1">
    <property type="nucleotide sequence ID" value="NZ_FUWO01000003.1"/>
</dbReference>
<dbReference type="Gene3D" id="3.20.20.10">
    <property type="entry name" value="Alanine racemase"/>
    <property type="match status" value="1"/>
</dbReference>
<dbReference type="EMBL" id="FUWO01000003">
    <property type="protein sequence ID" value="SJZ36385.1"/>
    <property type="molecule type" value="Genomic_DNA"/>
</dbReference>
<comment type="cofactor">
    <cofactor evidence="1 5 7 8">
        <name>pyridoxal 5'-phosphate</name>
        <dbReference type="ChEBI" id="CHEBI:597326"/>
    </cofactor>
</comment>
<comment type="pathway">
    <text evidence="5 8">Amino-acid biosynthesis; L-lysine biosynthesis via DAP pathway; L-lysine from DL-2,6-diaminopimelate: step 1/1.</text>
</comment>
<feature type="binding site" evidence="5">
    <location>
        <position position="292"/>
    </location>
    <ligand>
        <name>substrate</name>
    </ligand>
</feature>
<dbReference type="NCBIfam" id="TIGR01048">
    <property type="entry name" value="lysA"/>
    <property type="match status" value="1"/>
</dbReference>
<evidence type="ECO:0000256" key="5">
    <source>
        <dbReference type="HAMAP-Rule" id="MF_02120"/>
    </source>
</evidence>
<feature type="binding site" evidence="5">
    <location>
        <position position="389"/>
    </location>
    <ligand>
        <name>pyridoxal 5'-phosphate</name>
        <dbReference type="ChEBI" id="CHEBI:597326"/>
    </ligand>
</feature>
<dbReference type="GO" id="GO:0030170">
    <property type="term" value="F:pyridoxal phosphate binding"/>
    <property type="evidence" value="ECO:0007669"/>
    <property type="project" value="UniProtKB-UniRule"/>
</dbReference>
<dbReference type="AlphaFoldDB" id="A0A1T4K262"/>
<dbReference type="InterPro" id="IPR029066">
    <property type="entry name" value="PLP-binding_barrel"/>
</dbReference>
<feature type="domain" description="Orn/DAP/Arg decarboxylase 2 C-terminal" evidence="9">
    <location>
        <begin position="297"/>
        <end position="387"/>
    </location>
</feature>
<feature type="domain" description="Orn/DAP/Arg decarboxylase 2 N-terminal" evidence="10">
    <location>
        <begin position="43"/>
        <end position="295"/>
    </location>
</feature>
<dbReference type="SUPFAM" id="SSF50621">
    <property type="entry name" value="Alanine racemase C-terminal domain-like"/>
    <property type="match status" value="1"/>
</dbReference>
<feature type="binding site" evidence="5">
    <location>
        <begin position="289"/>
        <end position="292"/>
    </location>
    <ligand>
        <name>pyridoxal 5'-phosphate</name>
        <dbReference type="ChEBI" id="CHEBI:597326"/>
    </ligand>
</feature>
<dbReference type="Pfam" id="PF02784">
    <property type="entry name" value="Orn_Arg_deC_N"/>
    <property type="match status" value="1"/>
</dbReference>
<comment type="function">
    <text evidence="5">Specifically catalyzes the decarboxylation of meso-diaminopimelate (meso-DAP) to L-lysine.</text>
</comment>
<dbReference type="CDD" id="cd06828">
    <property type="entry name" value="PLPDE_III_DapDC"/>
    <property type="match status" value="1"/>
</dbReference>
<dbReference type="InterPro" id="IPR000183">
    <property type="entry name" value="Orn/DAP/Arg_de-COase"/>
</dbReference>
<dbReference type="InterPro" id="IPR022643">
    <property type="entry name" value="De-COase2_C"/>
</dbReference>
<organism evidence="11 12">
    <name type="scientific">Globicatella sulfidifaciens DSM 15739</name>
    <dbReference type="NCBI Taxonomy" id="1121925"/>
    <lineage>
        <taxon>Bacteria</taxon>
        <taxon>Bacillati</taxon>
        <taxon>Bacillota</taxon>
        <taxon>Bacilli</taxon>
        <taxon>Lactobacillales</taxon>
        <taxon>Aerococcaceae</taxon>
        <taxon>Globicatella</taxon>
    </lineage>
</organism>
<evidence type="ECO:0000256" key="6">
    <source>
        <dbReference type="NCBIfam" id="TIGR01048"/>
    </source>
</evidence>
<dbReference type="UniPathway" id="UPA00034">
    <property type="reaction ID" value="UER00027"/>
</dbReference>
<name>A0A1T4K262_9LACT</name>
<comment type="subunit">
    <text evidence="5">Homodimer.</text>
</comment>
<accession>A0A1T4K262</accession>
<evidence type="ECO:0000259" key="9">
    <source>
        <dbReference type="Pfam" id="PF00278"/>
    </source>
</evidence>
<dbReference type="OrthoDB" id="9802241at2"/>
<dbReference type="EC" id="4.1.1.20" evidence="5 6"/>
<evidence type="ECO:0000256" key="1">
    <source>
        <dbReference type="ARBA" id="ARBA00001933"/>
    </source>
</evidence>
<evidence type="ECO:0000256" key="4">
    <source>
        <dbReference type="ARBA" id="ARBA00023239"/>
    </source>
</evidence>
<feature type="binding site" evidence="5">
    <location>
        <position position="389"/>
    </location>
    <ligand>
        <name>substrate</name>
    </ligand>
</feature>
<evidence type="ECO:0000256" key="3">
    <source>
        <dbReference type="ARBA" id="ARBA00022898"/>
    </source>
</evidence>
<evidence type="ECO:0000313" key="12">
    <source>
        <dbReference type="Proteomes" id="UP000189941"/>
    </source>
</evidence>
<dbReference type="Gene3D" id="2.40.37.10">
    <property type="entry name" value="Lyase, Ornithine Decarboxylase, Chain A, domain 1"/>
    <property type="match status" value="1"/>
</dbReference>
<sequence length="431" mass="48489">MKLETYQNIVNGELVHSGHSYQELANQYGTPLYIFDEASFRKRIESYTANFHSDLFETQVLFASKSLLTKAIAKIIAISPLGQDVVSAGEIFVGLAAGVKPDKMYFHGNNKSDEELVYALQNEVGTIVIDNRMEASRLEQIAEKLNKRPKVLLRINPGVEAHTHQYIQTASLDSKFGESIFDEQIFEFITQLHESQFLNFVGFHSHIGSQVFDRESFFKASLAMMEFAQTSQEKTKYRITEINFGGGFGVYYTKEDQPFEMAEFLPEFVQNIEKESVRLGLKLNKICIEPGRSLVNASGSTLYRIGDLKDTVSGKHYLFVDGGMSDNIRPALYQAQYEAAITNKITEPATIEYTVAGKACESGDKLIENITLPQAITGDLLLVNGTGAYNYTMASNYNRLARPAMIHIDGAHHRLTVKRETFEDMMKNELD</sequence>
<keyword evidence="2 5" id="KW-0210">Decarboxylase</keyword>
<feature type="binding site" evidence="5">
    <location>
        <position position="329"/>
    </location>
    <ligand>
        <name>substrate</name>
    </ligand>
</feature>